<proteinExistence type="predicted"/>
<gene>
    <name evidence="1" type="ORF">WR31_01055</name>
</gene>
<accession>A0ABD4B224</accession>
<organism evidence="1 2">
    <name type="scientific">Burkholderia contaminans LMG 23361</name>
    <dbReference type="NCBI Taxonomy" id="1334628"/>
    <lineage>
        <taxon>Bacteria</taxon>
        <taxon>Pseudomonadati</taxon>
        <taxon>Pseudomonadota</taxon>
        <taxon>Betaproteobacteria</taxon>
        <taxon>Burkholderiales</taxon>
        <taxon>Burkholderiaceae</taxon>
        <taxon>Burkholderia</taxon>
        <taxon>Burkholderia cepacia complex</taxon>
    </lineage>
</organism>
<dbReference type="Proteomes" id="UP000034400">
    <property type="component" value="Unassembled WGS sequence"/>
</dbReference>
<dbReference type="EMBL" id="LASD01000001">
    <property type="protein sequence ID" value="KKL43830.1"/>
    <property type="molecule type" value="Genomic_DNA"/>
</dbReference>
<protein>
    <submittedName>
        <fullName evidence="1">Uncharacterized protein</fullName>
    </submittedName>
</protein>
<name>A0ABD4B224_9BURK</name>
<comment type="caution">
    <text evidence="1">The sequence shown here is derived from an EMBL/GenBank/DDBJ whole genome shotgun (WGS) entry which is preliminary data.</text>
</comment>
<dbReference type="AlphaFoldDB" id="A0ABD4B224"/>
<sequence length="171" mass="16650">MHQHVGVEHEQLLLFGFGGLAAARLRRGAGIARGAAAGLSAAGLSLRATIGAAGSAAAGIGCSRAAVCFGLRPRAGVLAASCVEDATARSGAAVFAASVIGWATLAGPKSPAVDASPSADFFAAFAGRAFALYSSGGSRLPSLLGGVGKGMVSLGRNRVAWGAPLIASCVT</sequence>
<evidence type="ECO:0000313" key="2">
    <source>
        <dbReference type="Proteomes" id="UP000034400"/>
    </source>
</evidence>
<evidence type="ECO:0000313" key="1">
    <source>
        <dbReference type="EMBL" id="KKL43830.1"/>
    </source>
</evidence>
<reference evidence="1 2" key="1">
    <citation type="submission" date="2015-03" db="EMBL/GenBank/DDBJ databases">
        <title>Draft genome sequences of the Burkholderia contaminans strains LMG 23361 and FFH2055 and Burkholderia cenocepacia K56-2.</title>
        <authorList>
            <person name="Bloodworth R.A."/>
            <person name="Selin C."/>
            <person name="Lopez De Volder M.A."/>
            <person name="Degrossi J."/>
            <person name="Drevinek P."/>
            <person name="Galanternik L."/>
            <person name="Cardona S.T."/>
        </authorList>
    </citation>
    <scope>NUCLEOTIDE SEQUENCE [LARGE SCALE GENOMIC DNA]</scope>
    <source>
        <strain evidence="1 2">LMG 23361</strain>
    </source>
</reference>